<evidence type="ECO:0000256" key="1">
    <source>
        <dbReference type="SAM" id="MobiDB-lite"/>
    </source>
</evidence>
<dbReference type="PANTHER" id="PTHR33471">
    <property type="entry name" value="ATP-DEPENDENT ZINC METALLOPROTEASE-RELATED"/>
    <property type="match status" value="1"/>
</dbReference>
<dbReference type="SUPFAM" id="SSF140990">
    <property type="entry name" value="FtsH protease domain-like"/>
    <property type="match status" value="1"/>
</dbReference>
<evidence type="ECO:0000313" key="4">
    <source>
        <dbReference type="Proteomes" id="UP000324585"/>
    </source>
</evidence>
<dbReference type="GO" id="GO:0004176">
    <property type="term" value="F:ATP-dependent peptidase activity"/>
    <property type="evidence" value="ECO:0007669"/>
    <property type="project" value="InterPro"/>
</dbReference>
<keyword evidence="2" id="KW-0812">Transmembrane</keyword>
<dbReference type="GO" id="GO:0006508">
    <property type="term" value="P:proteolysis"/>
    <property type="evidence" value="ECO:0007669"/>
    <property type="project" value="InterPro"/>
</dbReference>
<keyword evidence="4" id="KW-1185">Reference proteome</keyword>
<protein>
    <submittedName>
        <fullName evidence="3">Uncharacterized protein</fullName>
    </submittedName>
</protein>
<dbReference type="AlphaFoldDB" id="A0A5J4YTJ7"/>
<reference evidence="4" key="1">
    <citation type="journal article" date="2019" name="Nat. Commun.">
        <title>Expansion of phycobilisome linker gene families in mesophilic red algae.</title>
        <authorList>
            <person name="Lee J."/>
            <person name="Kim D."/>
            <person name="Bhattacharya D."/>
            <person name="Yoon H.S."/>
        </authorList>
    </citation>
    <scope>NUCLEOTIDE SEQUENCE [LARGE SCALE GENOMIC DNA]</scope>
    <source>
        <strain evidence="4">CCMP 1328</strain>
    </source>
</reference>
<dbReference type="GO" id="GO:0005524">
    <property type="term" value="F:ATP binding"/>
    <property type="evidence" value="ECO:0007669"/>
    <property type="project" value="InterPro"/>
</dbReference>
<evidence type="ECO:0000256" key="2">
    <source>
        <dbReference type="SAM" id="Phobius"/>
    </source>
</evidence>
<proteinExistence type="predicted"/>
<sequence>MVAPAEPRDSPSPEQSSKCDAAMAPCNSKLWSATRMRELYQSSQDPALPCLTSLHPVGEFADIIAKRHRLFWRTGRRTGREVDVRGTRGQLDSMASFIGVSGTKAHAAGASACALRSHHAKRSSCGVTVRQTCAQTRGRAAAELLVLGMKMGLEDGGKMAARNATVGERDEVLLDGRRRDDVLNAIDWTDRENVVSKLEEMKEQGLLKKYGSAQTLARPISFQEMQLLTRRKVTPKTLDFKGEGDKSAITVSFFAVLALSISSALAIEQYLPGPDVVRYAAAFSVGGLPYVFLLFGISVPDLLQFALILARRTFSKEFRTRLAAHEAGHFLVGYLLGVPVREYKADAVMNAVQFYFDFEEAQQDSKPLRFTHEQVDELAIISLAGVVSEILLFKQASGGYADFMQLQRVANRSVPPLEPRAVQAKVRWGCVRAYTLLQQNAAALEQLTAKMAVGRPLDECIAAIEDASAMQAKETP</sequence>
<dbReference type="OrthoDB" id="5562at2759"/>
<comment type="caution">
    <text evidence="3">The sequence shown here is derived from an EMBL/GenBank/DDBJ whole genome shotgun (WGS) entry which is preliminary data.</text>
</comment>
<keyword evidence="2" id="KW-0472">Membrane</keyword>
<dbReference type="PANTHER" id="PTHR33471:SF7">
    <property type="entry name" value="ATP-DEPENDENT ZINC METALLOPROTEASE-RELATED"/>
    <property type="match status" value="1"/>
</dbReference>
<organism evidence="3 4">
    <name type="scientific">Porphyridium purpureum</name>
    <name type="common">Red alga</name>
    <name type="synonym">Porphyridium cruentum</name>
    <dbReference type="NCBI Taxonomy" id="35688"/>
    <lineage>
        <taxon>Eukaryota</taxon>
        <taxon>Rhodophyta</taxon>
        <taxon>Bangiophyceae</taxon>
        <taxon>Porphyridiales</taxon>
        <taxon>Porphyridiaceae</taxon>
        <taxon>Porphyridium</taxon>
    </lineage>
</organism>
<dbReference type="Gene3D" id="1.20.58.760">
    <property type="entry name" value="Peptidase M41"/>
    <property type="match status" value="1"/>
</dbReference>
<name>A0A5J4YTJ7_PORPP</name>
<feature type="transmembrane region" description="Helical" evidence="2">
    <location>
        <begin position="248"/>
        <end position="267"/>
    </location>
</feature>
<dbReference type="EMBL" id="VRMN01000004">
    <property type="protein sequence ID" value="KAA8494819.1"/>
    <property type="molecule type" value="Genomic_DNA"/>
</dbReference>
<gene>
    <name evidence="3" type="ORF">FVE85_3060</name>
</gene>
<accession>A0A5J4YTJ7</accession>
<dbReference type="Proteomes" id="UP000324585">
    <property type="component" value="Unassembled WGS sequence"/>
</dbReference>
<evidence type="ECO:0000313" key="3">
    <source>
        <dbReference type="EMBL" id="KAA8494819.1"/>
    </source>
</evidence>
<feature type="compositionally biased region" description="Basic and acidic residues" evidence="1">
    <location>
        <begin position="1"/>
        <end position="11"/>
    </location>
</feature>
<dbReference type="GO" id="GO:0004222">
    <property type="term" value="F:metalloendopeptidase activity"/>
    <property type="evidence" value="ECO:0007669"/>
    <property type="project" value="InterPro"/>
</dbReference>
<feature type="region of interest" description="Disordered" evidence="1">
    <location>
        <begin position="1"/>
        <end position="21"/>
    </location>
</feature>
<keyword evidence="2" id="KW-1133">Transmembrane helix</keyword>
<dbReference type="InterPro" id="IPR037219">
    <property type="entry name" value="Peptidase_M41-like"/>
</dbReference>
<feature type="transmembrane region" description="Helical" evidence="2">
    <location>
        <begin position="287"/>
        <end position="310"/>
    </location>
</feature>